<reference evidence="1 2" key="1">
    <citation type="journal article" date="2017" name="Curr. Biol.">
        <title>The Evolution of Venom by Co-option of Single-Copy Genes.</title>
        <authorList>
            <person name="Martinson E.O."/>
            <person name="Mrinalini"/>
            <person name="Kelkar Y.D."/>
            <person name="Chang C.H."/>
            <person name="Werren J.H."/>
        </authorList>
    </citation>
    <scope>NUCLEOTIDE SEQUENCE [LARGE SCALE GENOMIC DNA]</scope>
    <source>
        <strain evidence="1 2">Alberta</strain>
        <tissue evidence="1">Whole body</tissue>
    </source>
</reference>
<comment type="caution">
    <text evidence="1">The sequence shown here is derived from an EMBL/GenBank/DDBJ whole genome shotgun (WGS) entry which is preliminary data.</text>
</comment>
<dbReference type="EMBL" id="NNAY01002212">
    <property type="protein sequence ID" value="OXU21791.1"/>
    <property type="molecule type" value="Genomic_DNA"/>
</dbReference>
<sequence>MSSTSAKAIPALAKKSVKARFCNTKNDLLKLREHLRKSCKQRMNQQREELLNKKRFGVTTDDAVLNKLKEIFHAEMKNLIVTECYKIPTERVDEILTQLSTNVAVEPQSAEEKLIIEEYKSFKDLLDESDKQEEK</sequence>
<evidence type="ECO:0000313" key="1">
    <source>
        <dbReference type="EMBL" id="OXU21791.1"/>
    </source>
</evidence>
<organism evidence="1 2">
    <name type="scientific">Trichomalopsis sarcophagae</name>
    <dbReference type="NCBI Taxonomy" id="543379"/>
    <lineage>
        <taxon>Eukaryota</taxon>
        <taxon>Metazoa</taxon>
        <taxon>Ecdysozoa</taxon>
        <taxon>Arthropoda</taxon>
        <taxon>Hexapoda</taxon>
        <taxon>Insecta</taxon>
        <taxon>Pterygota</taxon>
        <taxon>Neoptera</taxon>
        <taxon>Endopterygota</taxon>
        <taxon>Hymenoptera</taxon>
        <taxon>Apocrita</taxon>
        <taxon>Proctotrupomorpha</taxon>
        <taxon>Chalcidoidea</taxon>
        <taxon>Pteromalidae</taxon>
        <taxon>Pteromalinae</taxon>
        <taxon>Trichomalopsis</taxon>
    </lineage>
</organism>
<dbReference type="Proteomes" id="UP000215335">
    <property type="component" value="Unassembled WGS sequence"/>
</dbReference>
<accession>A0A232ETW1</accession>
<proteinExistence type="predicted"/>
<dbReference type="AlphaFoldDB" id="A0A232ETW1"/>
<dbReference type="OrthoDB" id="7696020at2759"/>
<keyword evidence="2" id="KW-1185">Reference proteome</keyword>
<protein>
    <submittedName>
        <fullName evidence="1">Uncharacterized protein</fullName>
    </submittedName>
</protein>
<gene>
    <name evidence="1" type="ORF">TSAR_010185</name>
</gene>
<name>A0A232ETW1_9HYME</name>
<evidence type="ECO:0000313" key="2">
    <source>
        <dbReference type="Proteomes" id="UP000215335"/>
    </source>
</evidence>